<dbReference type="NCBIfam" id="TIGR01352">
    <property type="entry name" value="tonB_Cterm"/>
    <property type="match status" value="1"/>
</dbReference>
<dbReference type="InterPro" id="IPR037682">
    <property type="entry name" value="TonB_C"/>
</dbReference>
<keyword evidence="2 6" id="KW-0812">Transmembrane</keyword>
<dbReference type="GO" id="GO:0016020">
    <property type="term" value="C:membrane"/>
    <property type="evidence" value="ECO:0007669"/>
    <property type="project" value="UniProtKB-SubCell"/>
</dbReference>
<dbReference type="AlphaFoldDB" id="A0A1F7FLH0"/>
<name>A0A1F7FLH0_UNCRA</name>
<dbReference type="Pfam" id="PF03544">
    <property type="entry name" value="TonB_C"/>
    <property type="match status" value="1"/>
</dbReference>
<keyword evidence="3 6" id="KW-1133">Transmembrane helix</keyword>
<dbReference type="Proteomes" id="UP000179243">
    <property type="component" value="Unassembled WGS sequence"/>
</dbReference>
<evidence type="ECO:0000313" key="9">
    <source>
        <dbReference type="Proteomes" id="UP000179243"/>
    </source>
</evidence>
<keyword evidence="4 6" id="KW-0472">Membrane</keyword>
<evidence type="ECO:0000256" key="3">
    <source>
        <dbReference type="ARBA" id="ARBA00022989"/>
    </source>
</evidence>
<organism evidence="8 9">
    <name type="scientific">Candidatus Raymondbacteria bacterium RIFOXYD12_FULL_49_13</name>
    <dbReference type="NCBI Taxonomy" id="1817890"/>
    <lineage>
        <taxon>Bacteria</taxon>
        <taxon>Raymondiibacteriota</taxon>
    </lineage>
</organism>
<feature type="transmembrane region" description="Helical" evidence="6">
    <location>
        <begin position="28"/>
        <end position="47"/>
    </location>
</feature>
<evidence type="ECO:0000256" key="2">
    <source>
        <dbReference type="ARBA" id="ARBA00022692"/>
    </source>
</evidence>
<dbReference type="SUPFAM" id="SSF74653">
    <property type="entry name" value="TolA/TonB C-terminal domain"/>
    <property type="match status" value="1"/>
</dbReference>
<feature type="domain" description="TonB C-terminal" evidence="7">
    <location>
        <begin position="243"/>
        <end position="333"/>
    </location>
</feature>
<evidence type="ECO:0000256" key="5">
    <source>
        <dbReference type="SAM" id="MobiDB-lite"/>
    </source>
</evidence>
<reference evidence="8 9" key="1">
    <citation type="journal article" date="2016" name="Nat. Commun.">
        <title>Thousands of microbial genomes shed light on interconnected biogeochemical processes in an aquifer system.</title>
        <authorList>
            <person name="Anantharaman K."/>
            <person name="Brown C.T."/>
            <person name="Hug L.A."/>
            <person name="Sharon I."/>
            <person name="Castelle C.J."/>
            <person name="Probst A.J."/>
            <person name="Thomas B.C."/>
            <person name="Singh A."/>
            <person name="Wilkins M.J."/>
            <person name="Karaoz U."/>
            <person name="Brodie E.L."/>
            <person name="Williams K.H."/>
            <person name="Hubbard S.S."/>
            <person name="Banfield J.F."/>
        </authorList>
    </citation>
    <scope>NUCLEOTIDE SEQUENCE [LARGE SCALE GENOMIC DNA]</scope>
</reference>
<evidence type="ECO:0000256" key="4">
    <source>
        <dbReference type="ARBA" id="ARBA00023136"/>
    </source>
</evidence>
<dbReference type="PROSITE" id="PS52015">
    <property type="entry name" value="TONB_CTD"/>
    <property type="match status" value="1"/>
</dbReference>
<evidence type="ECO:0000256" key="6">
    <source>
        <dbReference type="SAM" id="Phobius"/>
    </source>
</evidence>
<gene>
    <name evidence="8" type="ORF">A2519_14375</name>
</gene>
<dbReference type="InterPro" id="IPR006260">
    <property type="entry name" value="TonB/TolA_C"/>
</dbReference>
<evidence type="ECO:0000256" key="1">
    <source>
        <dbReference type="ARBA" id="ARBA00004167"/>
    </source>
</evidence>
<proteinExistence type="predicted"/>
<protein>
    <recommendedName>
        <fullName evidence="7">TonB C-terminal domain-containing protein</fullName>
    </recommendedName>
</protein>
<comment type="subcellular location">
    <subcellularLocation>
        <location evidence="1">Membrane</location>
        <topology evidence="1">Single-pass membrane protein</topology>
    </subcellularLocation>
</comment>
<evidence type="ECO:0000259" key="7">
    <source>
        <dbReference type="PROSITE" id="PS52015"/>
    </source>
</evidence>
<dbReference type="EMBL" id="MFYX01000011">
    <property type="protein sequence ID" value="OGK07307.1"/>
    <property type="molecule type" value="Genomic_DNA"/>
</dbReference>
<dbReference type="Gene3D" id="3.30.1150.10">
    <property type="match status" value="1"/>
</dbReference>
<sequence length="333" mass="36365">MEYAGHAPLQQRNDGVVRPSTNDAEWKYRAIIAASFLIHIIFAVIMMRTDITMLKPPTVEELPQRLIKIIMDKPKKPEVKVAEKAAAKEEALAPEVKAEKKEQEKQVRRQEAQKNVAAKAQRVQQQMRTTGMLALLAGKGPTRSRSRAVVDVLGGQGVQTADLDDALKNVTGLRKAGNASDMEMKLSTKVVSTKENISIADMVKGLDGGSMKSLEKLGSIEIAKPKTVGQASSSSLRDDKSISDVVKKNMKSVTLAYNRALKANPSLGGKIVVKFTIQPDGSVTDVEIAQSTMNDSSFEQDVLRRVKNWTFPAIAESEGSVTVNFPFIFQSQG</sequence>
<dbReference type="NCBIfam" id="NF033768">
    <property type="entry name" value="myxo_SS_tail"/>
    <property type="match status" value="1"/>
</dbReference>
<feature type="compositionally biased region" description="Basic and acidic residues" evidence="5">
    <location>
        <begin position="93"/>
        <end position="112"/>
    </location>
</feature>
<feature type="region of interest" description="Disordered" evidence="5">
    <location>
        <begin position="93"/>
        <end position="114"/>
    </location>
</feature>
<evidence type="ECO:0000313" key="8">
    <source>
        <dbReference type="EMBL" id="OGK07307.1"/>
    </source>
</evidence>
<dbReference type="GO" id="GO:0055085">
    <property type="term" value="P:transmembrane transport"/>
    <property type="evidence" value="ECO:0007669"/>
    <property type="project" value="InterPro"/>
</dbReference>
<comment type="caution">
    <text evidence="8">The sequence shown here is derived from an EMBL/GenBank/DDBJ whole genome shotgun (WGS) entry which is preliminary data.</text>
</comment>
<dbReference type="InterPro" id="IPR049806">
    <property type="entry name" value="MasK-like_C"/>
</dbReference>
<accession>A0A1F7FLH0</accession>